<dbReference type="AlphaFoldDB" id="A0A2W7S0R7"/>
<evidence type="ECO:0000313" key="3">
    <source>
        <dbReference type="EMBL" id="PZX64390.1"/>
    </source>
</evidence>
<protein>
    <submittedName>
        <fullName evidence="3">Outer membrane protein with beta-barrel domain</fullName>
    </submittedName>
</protein>
<organism evidence="3 4">
    <name type="scientific">Hydrotalea sandarakina</name>
    <dbReference type="NCBI Taxonomy" id="1004304"/>
    <lineage>
        <taxon>Bacteria</taxon>
        <taxon>Pseudomonadati</taxon>
        <taxon>Bacteroidota</taxon>
        <taxon>Chitinophagia</taxon>
        <taxon>Chitinophagales</taxon>
        <taxon>Chitinophagaceae</taxon>
        <taxon>Hydrotalea</taxon>
    </lineage>
</organism>
<dbReference type="Pfam" id="PF13568">
    <property type="entry name" value="OMP_b-brl_2"/>
    <property type="match status" value="1"/>
</dbReference>
<keyword evidence="1" id="KW-0732">Signal</keyword>
<dbReference type="OrthoDB" id="666719at2"/>
<gene>
    <name evidence="3" type="ORF">LX80_00586</name>
</gene>
<reference evidence="3 4" key="1">
    <citation type="submission" date="2018-06" db="EMBL/GenBank/DDBJ databases">
        <title>Genomic Encyclopedia of Archaeal and Bacterial Type Strains, Phase II (KMG-II): from individual species to whole genera.</title>
        <authorList>
            <person name="Goeker M."/>
        </authorList>
    </citation>
    <scope>NUCLEOTIDE SEQUENCE [LARGE SCALE GENOMIC DNA]</scope>
    <source>
        <strain evidence="3 4">DSM 23241</strain>
    </source>
</reference>
<dbReference type="RefSeq" id="WP_111293575.1">
    <property type="nucleotide sequence ID" value="NZ_QKZV01000002.1"/>
</dbReference>
<name>A0A2W7S0R7_9BACT</name>
<feature type="chain" id="PRO_5016046430" evidence="1">
    <location>
        <begin position="20"/>
        <end position="301"/>
    </location>
</feature>
<feature type="domain" description="Outer membrane protein beta-barrel" evidence="2">
    <location>
        <begin position="121"/>
        <end position="280"/>
    </location>
</feature>
<evidence type="ECO:0000256" key="1">
    <source>
        <dbReference type="SAM" id="SignalP"/>
    </source>
</evidence>
<evidence type="ECO:0000313" key="4">
    <source>
        <dbReference type="Proteomes" id="UP000249720"/>
    </source>
</evidence>
<dbReference type="EMBL" id="QKZV01000002">
    <property type="protein sequence ID" value="PZX64390.1"/>
    <property type="molecule type" value="Genomic_DNA"/>
</dbReference>
<evidence type="ECO:0000259" key="2">
    <source>
        <dbReference type="Pfam" id="PF13568"/>
    </source>
</evidence>
<sequence>MKQWIIVAGLLCASGMVLAQQTETVRVQADSIFISSDTVKVGNFIIIQKNRNLSNRVDRATNGPNQRMNSVITISTKPRNKKNNQNVVTNWGILDLGFTNINDNTNYTTAQGAGYLTTVNGNPVTKNNFNLRTGKSSNVNIWFFMQKLNVTKHVVNLKYGLGLEMYNFRFEDNISFRSTPQPMVFNDTVNFSKNKLYVGYLTVPFMLNFNLTPSKDNGLSFSAGVSAGYLLSSRNKQISNERGKVKYKGDFNLQPWRVAAIGELGLGPIRLYGSYSLNNLYKESTGLDQIPYAVGIRFSRF</sequence>
<dbReference type="Proteomes" id="UP000249720">
    <property type="component" value="Unassembled WGS sequence"/>
</dbReference>
<feature type="signal peptide" evidence="1">
    <location>
        <begin position="1"/>
        <end position="19"/>
    </location>
</feature>
<dbReference type="InterPro" id="IPR025665">
    <property type="entry name" value="Beta-barrel_OMP_2"/>
</dbReference>
<comment type="caution">
    <text evidence="3">The sequence shown here is derived from an EMBL/GenBank/DDBJ whole genome shotgun (WGS) entry which is preliminary data.</text>
</comment>
<keyword evidence="4" id="KW-1185">Reference proteome</keyword>
<proteinExistence type="predicted"/>
<accession>A0A2W7S0R7</accession>